<dbReference type="Proteomes" id="UP000215413">
    <property type="component" value="Unassembled WGS sequence"/>
</dbReference>
<comment type="caution">
    <text evidence="2">The sequence shown here is derived from an EMBL/GenBank/DDBJ whole genome shotgun (WGS) entry which is preliminary data.</text>
</comment>
<feature type="signal peptide" evidence="1">
    <location>
        <begin position="1"/>
        <end position="30"/>
    </location>
</feature>
<feature type="chain" id="PRO_5012059473" description="Repeat protein" evidence="1">
    <location>
        <begin position="31"/>
        <end position="1125"/>
    </location>
</feature>
<evidence type="ECO:0000256" key="1">
    <source>
        <dbReference type="SAM" id="SignalP"/>
    </source>
</evidence>
<gene>
    <name evidence="2" type="ORF">B9N49_07475</name>
</gene>
<dbReference type="EMBL" id="NDYC01000036">
    <property type="protein sequence ID" value="OXZ26715.1"/>
    <property type="molecule type" value="Genomic_DNA"/>
</dbReference>
<organism evidence="2 3">
    <name type="scientific">Finegoldia magna</name>
    <name type="common">Peptostreptococcus magnus</name>
    <dbReference type="NCBI Taxonomy" id="1260"/>
    <lineage>
        <taxon>Bacteria</taxon>
        <taxon>Bacillati</taxon>
        <taxon>Bacillota</taxon>
        <taxon>Tissierellia</taxon>
        <taxon>Tissierellales</taxon>
        <taxon>Peptoniphilaceae</taxon>
        <taxon>Finegoldia</taxon>
    </lineage>
</organism>
<proteinExistence type="predicted"/>
<dbReference type="AlphaFoldDB" id="A0A233V2T2"/>
<evidence type="ECO:0000313" key="2">
    <source>
        <dbReference type="EMBL" id="OXZ26715.1"/>
    </source>
</evidence>
<evidence type="ECO:0000313" key="3">
    <source>
        <dbReference type="Proteomes" id="UP000215413"/>
    </source>
</evidence>
<keyword evidence="1" id="KW-0732">Signal</keyword>
<dbReference type="RefSeq" id="WP_094206182.1">
    <property type="nucleotide sequence ID" value="NZ_NDYC01000036.1"/>
</dbReference>
<sequence length="1125" mass="124057">MDRKKFAKKILSLFLASAMIIGIAPVNTFAETTKANWTIDEKKEAEMSFWRLSNRNKVTVVANAEGIKTPSINYIGTYVNDEGRTVLRLSFRMFQNLASDVWSKALFKFDKDLYDLIDFSNPKTGMYKGAENGVWHDSAAYKDVSIFTDVVSSISGAVNVKEQNLDSNGNKLGGSARLEIPIDLVLKDGKTVDDLVGQPHVQMRITNKDYSQVFCVAGTEKTTKTADPNSAVNNDLIVTPYNSYTFMTYVPSKNNNADVNTVSDYNVDYQFYSANSYAKYNEKGGYIDVFHKQSKLNSADNIGGESFAFRQVFNEKFAEVLKPQDESGTVAKVFAANQQGEMWNTTKPIMITESDLNTSANSDLNPGFTGIQVASTFNNSTIGQKFAGLNTVLTTTKPQDSFLNSATTEFNSGLPTITRYYVDKDKVAEKGLKLDDLASFDFYSTFILDGTKKFIEYTATNNTGSDIVLAPNSKLGLTYADNPTSTPNLELVKYSLTFGDDAYKIELRSNFKHTGKGLNYEYNLIPGMTIKAGEKIAFRTMKYNKPPTKVTLTLPGKDGKKTIDLLPDQKGAEKTTPRRLNYITTYAGGSATQSGLNPDIDELFTDSKNITGRTRYKQATIKLFYPDGSKYPFTIADQKTRTKMNINGAELDGYTFTTEGKTGFTMPAGLVKDSVIGITNTDAIKAAVPSEKVEEKVQAKVTFDLNGGKLPTTTKSFEGYDNTKLPGTEFAYKLARASETAPVVRIAPMNGKKATDAHYTPNGFKVDKYIDHNGDQLKGDALELRKIAENPTKDGQQFYGWTTKKVSSVEEYNKLEELTTADRAKDTTKTYKFTENSPILTGTTVYAFYGAAKSVEANPVQKYDETTDKQYIESILPEGKTLPAGATVELVQKNSDGTYPKVNVPVEVKDGKATFDVKNENIKDGEKYYVAIKEDGKPTTYSTNHVKIDKAGPSFVGDGKNDLVVTQDPYGYQVTVAANAQDDSGILRVYLDDDKNNGYYKADASQQSGGFKATLQNQQGEEKTVTVTAVDKFGNKSTATHTFMPQIKDIVLETMRPRAGKDFVTVTSAVEATIKVELNGQVIGKQTLESETEKIKLSQKLTKGDRLVITATLDGNVKTMKSRVR</sequence>
<evidence type="ECO:0008006" key="4">
    <source>
        <dbReference type="Google" id="ProtNLM"/>
    </source>
</evidence>
<protein>
    <recommendedName>
        <fullName evidence="4">Repeat protein</fullName>
    </recommendedName>
</protein>
<name>A0A233V2T2_FINMA</name>
<reference evidence="3" key="1">
    <citation type="submission" date="2017-04" db="EMBL/GenBank/DDBJ databases">
        <title>Finegoldia magna isolated from orthopedic joint implant-associated infections.</title>
        <authorList>
            <person name="Bjorklund S."/>
            <person name="Bruggemann H."/>
            <person name="Jensen A."/>
            <person name="Hellmark B."/>
            <person name="Soderquist B."/>
        </authorList>
    </citation>
    <scope>NUCLEOTIDE SEQUENCE [LARGE SCALE GENOMIC DNA]</scope>
    <source>
        <strain evidence="3">CCUG 54800</strain>
    </source>
</reference>
<accession>A0A233V2T2</accession>